<dbReference type="Proteomes" id="UP000013827">
    <property type="component" value="Unassembled WGS sequence"/>
</dbReference>
<evidence type="ECO:0000313" key="4">
    <source>
        <dbReference type="Proteomes" id="UP000013827"/>
    </source>
</evidence>
<dbReference type="GO" id="GO:0050897">
    <property type="term" value="F:cobalt ion binding"/>
    <property type="evidence" value="ECO:0007669"/>
    <property type="project" value="InterPro"/>
</dbReference>
<dbReference type="PANTHER" id="PTHR34557">
    <property type="entry name" value="PHYTOCHROMOBILIN:FERREDOXIN OXIDOREDUCTASE, CHLOROPLASTIC"/>
    <property type="match status" value="1"/>
</dbReference>
<evidence type="ECO:0000256" key="1">
    <source>
        <dbReference type="ARBA" id="ARBA00006908"/>
    </source>
</evidence>
<protein>
    <submittedName>
        <fullName evidence="3">Uncharacterized protein</fullName>
    </submittedName>
</protein>
<keyword evidence="2" id="KW-0560">Oxidoreductase</keyword>
<dbReference type="GeneID" id="17283003"/>
<dbReference type="EnsemblProtists" id="EOD37730">
    <property type="protein sequence ID" value="EOD37730"/>
    <property type="gene ID" value="EMIHUDRAFT_77863"/>
</dbReference>
<dbReference type="EnsemblProtists" id="EOD25661">
    <property type="protein sequence ID" value="EOD25661"/>
    <property type="gene ID" value="EMIHUDRAFT_73806"/>
</dbReference>
<dbReference type="GO" id="GO:0016636">
    <property type="term" value="F:oxidoreductase activity, acting on the CH-CH group of donors, iron-sulfur protein as acceptor"/>
    <property type="evidence" value="ECO:0007669"/>
    <property type="project" value="InterPro"/>
</dbReference>
<dbReference type="Gene3D" id="3.40.1500.20">
    <property type="match status" value="1"/>
</dbReference>
<keyword evidence="4" id="KW-1185">Reference proteome</keyword>
<evidence type="ECO:0000313" key="3">
    <source>
        <dbReference type="EnsemblProtists" id="EOD25661"/>
    </source>
</evidence>
<reference evidence="3" key="2">
    <citation type="submission" date="2024-10" db="UniProtKB">
        <authorList>
            <consortium name="EnsemblProtists"/>
        </authorList>
    </citation>
    <scope>IDENTIFICATION</scope>
</reference>
<proteinExistence type="inferred from homology"/>
<dbReference type="KEGG" id="ehx:EMIHUDRAFT_77863"/>
<dbReference type="GO" id="GO:0010024">
    <property type="term" value="P:phytochromobilin biosynthetic process"/>
    <property type="evidence" value="ECO:0007669"/>
    <property type="project" value="InterPro"/>
</dbReference>
<dbReference type="RefSeq" id="XP_005778090.1">
    <property type="nucleotide sequence ID" value="XM_005778033.1"/>
</dbReference>
<dbReference type="GeneID" id="17271207"/>
<dbReference type="InterPro" id="IPR009249">
    <property type="entry name" value="Ferredoxin-dep_bilin_Rdtase"/>
</dbReference>
<dbReference type="PANTHER" id="PTHR34557:SF1">
    <property type="entry name" value="PHYTOCHROMOBILIN:FERREDOXIN OXIDOREDUCTASE, CHLOROPLASTIC"/>
    <property type="match status" value="1"/>
</dbReference>
<dbReference type="KEGG" id="ehx:EMIHUDRAFT_73806"/>
<name>A0A0D3JQ76_EMIH1</name>
<sequence length="108" mass="12179">FFSDRFLWSRLPASTPPDELVSLLLPAMEDYTRAYLRLLADPPPPSPPPASELDAVLAAQLEYATYRTERDPARPMLSRLFGEEAAGRLLRESLFDLPLRLARGEQAH</sequence>
<comment type="similarity">
    <text evidence="1">Belongs to the HY2 family.</text>
</comment>
<dbReference type="Pfam" id="PF05996">
    <property type="entry name" value="Fe_bilin_red"/>
    <property type="match status" value="1"/>
</dbReference>
<dbReference type="AlphaFoldDB" id="A0A0D3JQ76"/>
<dbReference type="HOGENOM" id="CLU_2203920_0_0_1"/>
<organism evidence="3 4">
    <name type="scientific">Emiliania huxleyi (strain CCMP1516)</name>
    <dbReference type="NCBI Taxonomy" id="280463"/>
    <lineage>
        <taxon>Eukaryota</taxon>
        <taxon>Haptista</taxon>
        <taxon>Haptophyta</taxon>
        <taxon>Prymnesiophyceae</taxon>
        <taxon>Isochrysidales</taxon>
        <taxon>Noelaerhabdaceae</taxon>
        <taxon>Emiliania</taxon>
    </lineage>
</organism>
<reference evidence="4" key="1">
    <citation type="journal article" date="2013" name="Nature">
        <title>Pan genome of the phytoplankton Emiliania underpins its global distribution.</title>
        <authorList>
            <person name="Read B.A."/>
            <person name="Kegel J."/>
            <person name="Klute M.J."/>
            <person name="Kuo A."/>
            <person name="Lefebvre S.C."/>
            <person name="Maumus F."/>
            <person name="Mayer C."/>
            <person name="Miller J."/>
            <person name="Monier A."/>
            <person name="Salamov A."/>
            <person name="Young J."/>
            <person name="Aguilar M."/>
            <person name="Claverie J.M."/>
            <person name="Frickenhaus S."/>
            <person name="Gonzalez K."/>
            <person name="Herman E.K."/>
            <person name="Lin Y.C."/>
            <person name="Napier J."/>
            <person name="Ogata H."/>
            <person name="Sarno A.F."/>
            <person name="Shmutz J."/>
            <person name="Schroeder D."/>
            <person name="de Vargas C."/>
            <person name="Verret F."/>
            <person name="von Dassow P."/>
            <person name="Valentin K."/>
            <person name="Van de Peer Y."/>
            <person name="Wheeler G."/>
            <person name="Dacks J.B."/>
            <person name="Delwiche C.F."/>
            <person name="Dyhrman S.T."/>
            <person name="Glockner G."/>
            <person name="John U."/>
            <person name="Richards T."/>
            <person name="Worden A.Z."/>
            <person name="Zhang X."/>
            <person name="Grigoriev I.V."/>
            <person name="Allen A.E."/>
            <person name="Bidle K."/>
            <person name="Borodovsky M."/>
            <person name="Bowler C."/>
            <person name="Brownlee C."/>
            <person name="Cock J.M."/>
            <person name="Elias M."/>
            <person name="Gladyshev V.N."/>
            <person name="Groth M."/>
            <person name="Guda C."/>
            <person name="Hadaegh A."/>
            <person name="Iglesias-Rodriguez M.D."/>
            <person name="Jenkins J."/>
            <person name="Jones B.M."/>
            <person name="Lawson T."/>
            <person name="Leese F."/>
            <person name="Lindquist E."/>
            <person name="Lobanov A."/>
            <person name="Lomsadze A."/>
            <person name="Malik S.B."/>
            <person name="Marsh M.E."/>
            <person name="Mackinder L."/>
            <person name="Mock T."/>
            <person name="Mueller-Roeber B."/>
            <person name="Pagarete A."/>
            <person name="Parker M."/>
            <person name="Probert I."/>
            <person name="Quesneville H."/>
            <person name="Raines C."/>
            <person name="Rensing S.A."/>
            <person name="Riano-Pachon D.M."/>
            <person name="Richier S."/>
            <person name="Rokitta S."/>
            <person name="Shiraiwa Y."/>
            <person name="Soanes D.M."/>
            <person name="van der Giezen M."/>
            <person name="Wahlund T.M."/>
            <person name="Williams B."/>
            <person name="Wilson W."/>
            <person name="Wolfe G."/>
            <person name="Wurch L.L."/>
        </authorList>
    </citation>
    <scope>NUCLEOTIDE SEQUENCE</scope>
</reference>
<accession>A0A0D3JQ76</accession>
<dbReference type="PaxDb" id="2903-EOD25661"/>
<evidence type="ECO:0000256" key="2">
    <source>
        <dbReference type="ARBA" id="ARBA00023002"/>
    </source>
</evidence>
<dbReference type="RefSeq" id="XP_005790159.1">
    <property type="nucleotide sequence ID" value="XM_005790102.1"/>
</dbReference>